<evidence type="ECO:0000313" key="2">
    <source>
        <dbReference type="EMBL" id="KAL2842574.1"/>
    </source>
</evidence>
<proteinExistence type="predicted"/>
<name>A0ABR4JRC8_9EURO</name>
<feature type="region of interest" description="Disordered" evidence="1">
    <location>
        <begin position="100"/>
        <end position="122"/>
    </location>
</feature>
<reference evidence="2 3" key="1">
    <citation type="submission" date="2024-07" db="EMBL/GenBank/DDBJ databases">
        <title>Section-level genome sequencing and comparative genomics of Aspergillus sections Usti and Cavernicolus.</title>
        <authorList>
            <consortium name="Lawrence Berkeley National Laboratory"/>
            <person name="Nybo J.L."/>
            <person name="Vesth T.C."/>
            <person name="Theobald S."/>
            <person name="Frisvad J.C."/>
            <person name="Larsen T.O."/>
            <person name="Kjaerboelling I."/>
            <person name="Rothschild-Mancinelli K."/>
            <person name="Lyhne E.K."/>
            <person name="Kogle M.E."/>
            <person name="Barry K."/>
            <person name="Clum A."/>
            <person name="Na H."/>
            <person name="Ledsgaard L."/>
            <person name="Lin J."/>
            <person name="Lipzen A."/>
            <person name="Kuo A."/>
            <person name="Riley R."/>
            <person name="Mondo S."/>
            <person name="Labutti K."/>
            <person name="Haridas S."/>
            <person name="Pangalinan J."/>
            <person name="Salamov A.A."/>
            <person name="Simmons B.A."/>
            <person name="Magnuson J.K."/>
            <person name="Chen J."/>
            <person name="Drula E."/>
            <person name="Henrissat B."/>
            <person name="Wiebenga A."/>
            <person name="Lubbers R.J."/>
            <person name="Gomes A.C."/>
            <person name="Makela M.R."/>
            <person name="Stajich J."/>
            <person name="Grigoriev I.V."/>
            <person name="Mortensen U.H."/>
            <person name="De Vries R.P."/>
            <person name="Baker S.E."/>
            <person name="Andersen M.R."/>
        </authorList>
    </citation>
    <scope>NUCLEOTIDE SEQUENCE [LARGE SCALE GENOMIC DNA]</scope>
    <source>
        <strain evidence="2 3">CBS 123904</strain>
    </source>
</reference>
<comment type="caution">
    <text evidence="2">The sequence shown here is derived from an EMBL/GenBank/DDBJ whole genome shotgun (WGS) entry which is preliminary data.</text>
</comment>
<protein>
    <submittedName>
        <fullName evidence="2">Uncharacterized protein</fullName>
    </submittedName>
</protein>
<organism evidence="2 3">
    <name type="scientific">Aspergillus pseudoustus</name>
    <dbReference type="NCBI Taxonomy" id="1810923"/>
    <lineage>
        <taxon>Eukaryota</taxon>
        <taxon>Fungi</taxon>
        <taxon>Dikarya</taxon>
        <taxon>Ascomycota</taxon>
        <taxon>Pezizomycotina</taxon>
        <taxon>Eurotiomycetes</taxon>
        <taxon>Eurotiomycetidae</taxon>
        <taxon>Eurotiales</taxon>
        <taxon>Aspergillaceae</taxon>
        <taxon>Aspergillus</taxon>
        <taxon>Aspergillus subgen. Nidulantes</taxon>
    </lineage>
</organism>
<feature type="compositionally biased region" description="Acidic residues" evidence="1">
    <location>
        <begin position="107"/>
        <end position="122"/>
    </location>
</feature>
<dbReference type="Proteomes" id="UP001610446">
    <property type="component" value="Unassembled WGS sequence"/>
</dbReference>
<dbReference type="EMBL" id="JBFXLU010000098">
    <property type="protein sequence ID" value="KAL2842574.1"/>
    <property type="molecule type" value="Genomic_DNA"/>
</dbReference>
<sequence length="122" mass="13568">MPIPIATRIVSGPSLSEVIVLSEEMSLEEIQVAIYLAFKPNIPQIWQDDYGGEIGKMGDIWVDWTSPNEQFPRMTPLHDGNVSAVLQLLALRRGVDVLGVNLPTPPEQEEPAEEPVEEEEGY</sequence>
<keyword evidence="3" id="KW-1185">Reference proteome</keyword>
<evidence type="ECO:0000313" key="3">
    <source>
        <dbReference type="Proteomes" id="UP001610446"/>
    </source>
</evidence>
<evidence type="ECO:0000256" key="1">
    <source>
        <dbReference type="SAM" id="MobiDB-lite"/>
    </source>
</evidence>
<gene>
    <name evidence="2" type="ORF">BJY01DRAFT_249060</name>
</gene>
<accession>A0ABR4JRC8</accession>